<keyword evidence="1" id="KW-0175">Coiled coil</keyword>
<name>A0A5C8PDJ2_9HYPH</name>
<proteinExistence type="predicted"/>
<feature type="region of interest" description="Disordered" evidence="2">
    <location>
        <begin position="992"/>
        <end position="1018"/>
    </location>
</feature>
<reference evidence="3 4" key="1">
    <citation type="submission" date="2019-06" db="EMBL/GenBank/DDBJ databases">
        <title>New taxonomy in bacterial strain CC-CFT640, isolated from vineyard.</title>
        <authorList>
            <person name="Lin S.-Y."/>
            <person name="Tsai C.-F."/>
            <person name="Young C.-C."/>
        </authorList>
    </citation>
    <scope>NUCLEOTIDE SEQUENCE [LARGE SCALE GENOMIC DNA]</scope>
    <source>
        <strain evidence="3 4">CC-CFT640</strain>
    </source>
</reference>
<dbReference type="EMBL" id="VDUZ01000043">
    <property type="protein sequence ID" value="TXL71458.1"/>
    <property type="molecule type" value="Genomic_DNA"/>
</dbReference>
<dbReference type="AlphaFoldDB" id="A0A5C8PDJ2"/>
<gene>
    <name evidence="3" type="ORF">FHP25_29970</name>
</gene>
<evidence type="ECO:0000256" key="1">
    <source>
        <dbReference type="SAM" id="Coils"/>
    </source>
</evidence>
<comment type="caution">
    <text evidence="3">The sequence shown here is derived from an EMBL/GenBank/DDBJ whole genome shotgun (WGS) entry which is preliminary data.</text>
</comment>
<dbReference type="Proteomes" id="UP000321638">
    <property type="component" value="Unassembled WGS sequence"/>
</dbReference>
<evidence type="ECO:0000313" key="4">
    <source>
        <dbReference type="Proteomes" id="UP000321638"/>
    </source>
</evidence>
<feature type="coiled-coil region" evidence="1">
    <location>
        <begin position="732"/>
        <end position="784"/>
    </location>
</feature>
<sequence>MADLSQPLVSTAAGASNPWGSAAIQGNALATFKAELRHGVAFDLGLGAYVNLDAKFQKYVAAELTGQAMAEVRVTGQVQVPLNLFEEIGLAVRLKLAAEAAAGVSLRLGLSAGELLSLVQTDLRVQGLPLKLFMIFLDEATFGGGLYAKAAASAMAYVNLVVSGRALQGPTQNETPGFNFLFEMGAGLKAGAGFRFFVNAGIGSFESLVSRSVDAVVDEVVVQILQHLPASASAEAAITRAFAAPAKIALRNAYEIGVLLGSTTQPVPVSADGAKRLALRCCQVILEESQRYLLQRIASAAVLDLQRTLEQQLASLTGVTWTTANDAVRALGQKMTQCPADPFAAASLSYWTALVPLASQALDAVSPGTPLPRKPVALLWAAMELLGICARRLTDPQARASFTLAGLNPASAQQSFQGPTVSDPGAAIRREIRGNTTTAPLRLEELIQYLVDQGIQLAVTVLPDVAVYLKIFQGPVGATVADVAAVLLSQLGPMKTDSQGSPDVKASLGALAAGLSGFLVQTVRGQLAPIVQNLAADNPDLRLYFDEVLVPSLNLTTELVFDRVLAWDTQPVDKSAFTEALSSVLVMLFGRSLTVTADILMTTAQQQMQALLLDLADHVDDVGLVRMLTPVMGGASAQEIAETMAEVLRVGADVFGPLPQETRAHIRNLLYELLEPLPLTGQAGFVDQLADNLFLPDPAGLDALSKELAGIAGQRFMQFVALLLVRIGQKVIEDLLQTLQAIQAQVQRWLADLEHLAQQILQRLADLARQIEQLAAQVAAAFADALDQLRDLIHTLSSGPGRNQLRTGLSAAVYDFIKPLLTDNLVYAALPGGVKQVARNALKGAIDAALDNAVADRVWDAIGAVAAETDDLIDRFRDIEPGANLASEVADVLVDWFVDRILDRIGTTPTIPIRFDVSWTMDVVEIDFSGVHVRTRRFEQEINLGAVRLDLGWLEPTLRDMIKGLQLFQGTVNQIATSLAHAFGLEQDLDQAQRDRDEAQDEQQHVNAQRADSQAHERSIHIETPGHATALDRDIPVSIALDGVPLSFLGLGDNEQQRVFVWLDGVPVDLDRFQVESTPDGLANRIGDIRRNAGAWGQHVLPGLRMGAPGAALKAVPATWASAPVLGAKARTRKGGRAAAVPVIPGAASGPGGLRLRMTLDIEGLDEGLHTLLVVIAEGQSRVEQTAAFLAVPPMAVKKPPVRVHVPMPGTARPPKAPRKQKARFLFERAALRQEAQGRLLRQVQAQKITPRSRILRGPA</sequence>
<dbReference type="OrthoDB" id="2526134at2"/>
<accession>A0A5C8PDJ2</accession>
<organism evidence="3 4">
    <name type="scientific">Vineibacter terrae</name>
    <dbReference type="NCBI Taxonomy" id="2586908"/>
    <lineage>
        <taxon>Bacteria</taxon>
        <taxon>Pseudomonadati</taxon>
        <taxon>Pseudomonadota</taxon>
        <taxon>Alphaproteobacteria</taxon>
        <taxon>Hyphomicrobiales</taxon>
        <taxon>Vineibacter</taxon>
    </lineage>
</organism>
<evidence type="ECO:0000313" key="3">
    <source>
        <dbReference type="EMBL" id="TXL71458.1"/>
    </source>
</evidence>
<keyword evidence="4" id="KW-1185">Reference proteome</keyword>
<evidence type="ECO:0000256" key="2">
    <source>
        <dbReference type="SAM" id="MobiDB-lite"/>
    </source>
</evidence>
<protein>
    <submittedName>
        <fullName evidence="3">Uncharacterized protein</fullName>
    </submittedName>
</protein>
<dbReference type="RefSeq" id="WP_147850679.1">
    <property type="nucleotide sequence ID" value="NZ_VDUZ01000043.1"/>
</dbReference>